<evidence type="ECO:0000256" key="4">
    <source>
        <dbReference type="ARBA" id="ARBA00022960"/>
    </source>
</evidence>
<dbReference type="GO" id="GO:0004180">
    <property type="term" value="F:carboxypeptidase activity"/>
    <property type="evidence" value="ECO:0007669"/>
    <property type="project" value="UniProtKB-ARBA"/>
</dbReference>
<evidence type="ECO:0000256" key="7">
    <source>
        <dbReference type="PROSITE-ProRule" id="PRU01373"/>
    </source>
</evidence>
<accession>A0A4R2BM65</accession>
<evidence type="ECO:0000256" key="1">
    <source>
        <dbReference type="ARBA" id="ARBA00004752"/>
    </source>
</evidence>
<dbReference type="Proteomes" id="UP000295043">
    <property type="component" value="Unassembled WGS sequence"/>
</dbReference>
<evidence type="ECO:0000256" key="5">
    <source>
        <dbReference type="ARBA" id="ARBA00022984"/>
    </source>
</evidence>
<reference evidence="10 11" key="1">
    <citation type="submission" date="2019-03" db="EMBL/GenBank/DDBJ databases">
        <title>Genomic Encyclopedia of Type Strains, Phase IV (KMG-V): Genome sequencing to study the core and pangenomes of soil and plant-associated prokaryotes.</title>
        <authorList>
            <person name="Whitman W."/>
        </authorList>
    </citation>
    <scope>NUCLEOTIDE SEQUENCE [LARGE SCALE GENOMIC DNA]</scope>
    <source>
        <strain evidence="10 11">23C40</strain>
    </source>
</reference>
<dbReference type="CDD" id="cd16913">
    <property type="entry name" value="YkuD_like"/>
    <property type="match status" value="1"/>
</dbReference>
<protein>
    <submittedName>
        <fullName evidence="10">Murein L,D-transpeptidase YafK</fullName>
    </submittedName>
</protein>
<feature type="active site" description="Proton donor/acceptor" evidence="7">
    <location>
        <position position="151"/>
    </location>
</feature>
<dbReference type="GO" id="GO:0016740">
    <property type="term" value="F:transferase activity"/>
    <property type="evidence" value="ECO:0007669"/>
    <property type="project" value="UniProtKB-KW"/>
</dbReference>
<comment type="similarity">
    <text evidence="2">Belongs to the YkuD family.</text>
</comment>
<dbReference type="PANTHER" id="PTHR36699">
    <property type="entry name" value="LD-TRANSPEPTIDASE"/>
    <property type="match status" value="1"/>
</dbReference>
<evidence type="ECO:0000256" key="2">
    <source>
        <dbReference type="ARBA" id="ARBA00005992"/>
    </source>
</evidence>
<evidence type="ECO:0000256" key="3">
    <source>
        <dbReference type="ARBA" id="ARBA00022679"/>
    </source>
</evidence>
<dbReference type="RefSeq" id="WP_132077807.1">
    <property type="nucleotide sequence ID" value="NZ_SLVU01000013.1"/>
</dbReference>
<dbReference type="Pfam" id="PF03734">
    <property type="entry name" value="YkuD"/>
    <property type="match status" value="1"/>
</dbReference>
<dbReference type="AlphaFoldDB" id="A0A4R2BM65"/>
<keyword evidence="4 7" id="KW-0133">Cell shape</keyword>
<keyword evidence="6 7" id="KW-0961">Cell wall biogenesis/degradation</keyword>
<dbReference type="UniPathway" id="UPA00219"/>
<evidence type="ECO:0000256" key="8">
    <source>
        <dbReference type="SAM" id="MobiDB-lite"/>
    </source>
</evidence>
<dbReference type="InterPro" id="IPR005490">
    <property type="entry name" value="LD_TPept_cat_dom"/>
</dbReference>
<evidence type="ECO:0000259" key="9">
    <source>
        <dbReference type="PROSITE" id="PS52029"/>
    </source>
</evidence>
<comment type="caution">
    <text evidence="10">The sequence shown here is derived from an EMBL/GenBank/DDBJ whole genome shotgun (WGS) entry which is preliminary data.</text>
</comment>
<evidence type="ECO:0000256" key="6">
    <source>
        <dbReference type="ARBA" id="ARBA00023316"/>
    </source>
</evidence>
<dbReference type="InterPro" id="IPR038063">
    <property type="entry name" value="Transpep_catalytic_dom"/>
</dbReference>
<feature type="domain" description="L,D-TPase catalytic" evidence="9">
    <location>
        <begin position="59"/>
        <end position="190"/>
    </location>
</feature>
<evidence type="ECO:0000313" key="10">
    <source>
        <dbReference type="EMBL" id="TCN28408.1"/>
    </source>
</evidence>
<feature type="region of interest" description="Disordered" evidence="8">
    <location>
        <begin position="357"/>
        <end position="381"/>
    </location>
</feature>
<dbReference type="SUPFAM" id="SSF141523">
    <property type="entry name" value="L,D-transpeptidase catalytic domain-like"/>
    <property type="match status" value="1"/>
</dbReference>
<keyword evidence="5 7" id="KW-0573">Peptidoglycan synthesis</keyword>
<organism evidence="10 11">
    <name type="scientific">Sinorhizobium americanum</name>
    <dbReference type="NCBI Taxonomy" id="194963"/>
    <lineage>
        <taxon>Bacteria</taxon>
        <taxon>Pseudomonadati</taxon>
        <taxon>Pseudomonadota</taxon>
        <taxon>Alphaproteobacteria</taxon>
        <taxon>Hyphomicrobiales</taxon>
        <taxon>Rhizobiaceae</taxon>
        <taxon>Sinorhizobium/Ensifer group</taxon>
        <taxon>Sinorhizobium</taxon>
    </lineage>
</organism>
<proteinExistence type="inferred from homology"/>
<comment type="pathway">
    <text evidence="1 7">Cell wall biogenesis; peptidoglycan biosynthesis.</text>
</comment>
<dbReference type="GO" id="GO:0009252">
    <property type="term" value="P:peptidoglycan biosynthetic process"/>
    <property type="evidence" value="ECO:0007669"/>
    <property type="project" value="UniProtKB-UniPathway"/>
</dbReference>
<dbReference type="GO" id="GO:0071555">
    <property type="term" value="P:cell wall organization"/>
    <property type="evidence" value="ECO:0007669"/>
    <property type="project" value="UniProtKB-UniRule"/>
</dbReference>
<dbReference type="PANTHER" id="PTHR36699:SF1">
    <property type="entry name" value="L,D-TRANSPEPTIDASE YAFK-RELATED"/>
    <property type="match status" value="1"/>
</dbReference>
<dbReference type="EMBL" id="SLVU01000013">
    <property type="protein sequence ID" value="TCN28408.1"/>
    <property type="molecule type" value="Genomic_DNA"/>
</dbReference>
<dbReference type="PROSITE" id="PS52029">
    <property type="entry name" value="LD_TPASE"/>
    <property type="match status" value="1"/>
</dbReference>
<keyword evidence="3" id="KW-0808">Transferase</keyword>
<name>A0A4R2BM65_9HYPH</name>
<sequence>MRFRNLVATAVIAAALAGCTNETLDSVNLSSVKNKTEYQLSGKMVGKMKELGMQKTSPILLRIFKEEGTLEVWKANASSRFQLLKSYKICAWSGKLGPKVKEGDRQAPEGFYPLYPHQMNPNSNYYLAINTGFPNTYDKANGRSGTHLMIHGACSSSGCYSMTDEQIIEIFALARDAFKGGQENVQLQAFPFRMTAENMARHRDNPNIEFWRMLKVGYDQFEVTKRPPQVNVCERKYVFNQESDGSFNPAGQCPAMSTPPALQVAMANFDKDYQRDYQKALRKYDGMVWYEPSEAERKAIVAEQRKGRELAYAPTGTSLDAGKLMKVSDLEKRLTAQKEAEEAKQAALIQKEALEKATRDGKAVPVPQQSPIERPVQQAALQTAPARKSFWNLFSKSEPEAQASAPVNAAPAEPSAAQAAAQQPAPGQQQTAAPAEANPQVATAPAAGSETAPAEQPPKKRPFWKIWGN</sequence>
<dbReference type="GO" id="GO:0008360">
    <property type="term" value="P:regulation of cell shape"/>
    <property type="evidence" value="ECO:0007669"/>
    <property type="project" value="UniProtKB-UniRule"/>
</dbReference>
<gene>
    <name evidence="10" type="ORF">EV184_11337</name>
</gene>
<dbReference type="PROSITE" id="PS51257">
    <property type="entry name" value="PROKAR_LIPOPROTEIN"/>
    <property type="match status" value="1"/>
</dbReference>
<feature type="region of interest" description="Disordered" evidence="8">
    <location>
        <begin position="402"/>
        <end position="469"/>
    </location>
</feature>
<evidence type="ECO:0000313" key="11">
    <source>
        <dbReference type="Proteomes" id="UP000295043"/>
    </source>
</evidence>
<feature type="compositionally biased region" description="Low complexity" evidence="8">
    <location>
        <begin position="402"/>
        <end position="437"/>
    </location>
</feature>
<feature type="active site" description="Nucleophile" evidence="7">
    <location>
        <position position="159"/>
    </location>
</feature>